<protein>
    <submittedName>
        <fullName evidence="1">Uncharacterized protein</fullName>
    </submittedName>
</protein>
<organism evidence="1 2">
    <name type="scientific">Liparis tanakae</name>
    <name type="common">Tanaka's snailfish</name>
    <dbReference type="NCBI Taxonomy" id="230148"/>
    <lineage>
        <taxon>Eukaryota</taxon>
        <taxon>Metazoa</taxon>
        <taxon>Chordata</taxon>
        <taxon>Craniata</taxon>
        <taxon>Vertebrata</taxon>
        <taxon>Euteleostomi</taxon>
        <taxon>Actinopterygii</taxon>
        <taxon>Neopterygii</taxon>
        <taxon>Teleostei</taxon>
        <taxon>Neoteleostei</taxon>
        <taxon>Acanthomorphata</taxon>
        <taxon>Eupercaria</taxon>
        <taxon>Perciformes</taxon>
        <taxon>Cottioidei</taxon>
        <taxon>Cottales</taxon>
        <taxon>Liparidae</taxon>
        <taxon>Liparis</taxon>
    </lineage>
</organism>
<proteinExistence type="predicted"/>
<reference evidence="1 2" key="1">
    <citation type="submission" date="2019-03" db="EMBL/GenBank/DDBJ databases">
        <title>First draft genome of Liparis tanakae, snailfish: a comprehensive survey of snailfish specific genes.</title>
        <authorList>
            <person name="Kim W."/>
            <person name="Song I."/>
            <person name="Jeong J.-H."/>
            <person name="Kim D."/>
            <person name="Kim S."/>
            <person name="Ryu S."/>
            <person name="Song J.Y."/>
            <person name="Lee S.K."/>
        </authorList>
    </citation>
    <scope>NUCLEOTIDE SEQUENCE [LARGE SCALE GENOMIC DNA]</scope>
    <source>
        <tissue evidence="1">Muscle</tissue>
    </source>
</reference>
<name>A0A4Z2IME7_9TELE</name>
<gene>
    <name evidence="1" type="ORF">EYF80_010887</name>
</gene>
<dbReference type="Proteomes" id="UP000314294">
    <property type="component" value="Unassembled WGS sequence"/>
</dbReference>
<keyword evidence="2" id="KW-1185">Reference proteome</keyword>
<evidence type="ECO:0000313" key="2">
    <source>
        <dbReference type="Proteomes" id="UP000314294"/>
    </source>
</evidence>
<comment type="caution">
    <text evidence="1">The sequence shown here is derived from an EMBL/GenBank/DDBJ whole genome shotgun (WGS) entry which is preliminary data.</text>
</comment>
<sequence length="106" mass="12450">MCKQDARLRLLTAFGPYALRLPVDSRHLKENEGSTHLLFHVALNKLFSEELEMTLHNPIDRRQMLISYLPVHYCGVTKQEEERRLIRSRRYIWSTAAHGHGQRLPS</sequence>
<dbReference type="EMBL" id="SRLO01000069">
    <property type="protein sequence ID" value="TNN78961.1"/>
    <property type="molecule type" value="Genomic_DNA"/>
</dbReference>
<evidence type="ECO:0000313" key="1">
    <source>
        <dbReference type="EMBL" id="TNN78961.1"/>
    </source>
</evidence>
<accession>A0A4Z2IME7</accession>
<dbReference type="AlphaFoldDB" id="A0A4Z2IME7"/>